<reference evidence="1" key="1">
    <citation type="submission" date="2019-09" db="EMBL/GenBank/DDBJ databases">
        <authorList>
            <person name="Zhang L."/>
        </authorList>
    </citation>
    <scope>NUCLEOTIDE SEQUENCE</scope>
</reference>
<dbReference type="EMBL" id="LR721774">
    <property type="protein sequence ID" value="VVV41861.1"/>
    <property type="molecule type" value="Genomic_DNA"/>
</dbReference>
<proteinExistence type="predicted"/>
<name>A0A5K0VLJ3_9MAGN</name>
<accession>A0A5K0VLJ3</accession>
<protein>
    <submittedName>
        <fullName evidence="1">Uncharacterized protein</fullName>
    </submittedName>
</protein>
<gene>
    <name evidence="1" type="ORF">NYM_LOCUS2340</name>
</gene>
<evidence type="ECO:0000313" key="1">
    <source>
        <dbReference type="EMBL" id="VVV41861.1"/>
    </source>
</evidence>
<sequence length="62" mass="7025">MSVYAKGVSVLMPGQQIPTFIAHPAPIPCNREHVLWPHHQHSPFSNFTQTWEHFCSESAPNT</sequence>
<dbReference type="PANTHER" id="PTHR33728:SF21">
    <property type="entry name" value="TRANSMEMBRANE PROTEIN"/>
    <property type="match status" value="1"/>
</dbReference>
<dbReference type="AlphaFoldDB" id="A0A5K0VLJ3"/>
<organism evidence="1">
    <name type="scientific">Nymphaea colorata</name>
    <name type="common">pocket water lily</name>
    <dbReference type="NCBI Taxonomy" id="210225"/>
    <lineage>
        <taxon>Eukaryota</taxon>
        <taxon>Viridiplantae</taxon>
        <taxon>Streptophyta</taxon>
        <taxon>Embryophyta</taxon>
        <taxon>Tracheophyta</taxon>
        <taxon>Spermatophyta</taxon>
        <taxon>Magnoliopsida</taxon>
        <taxon>Nymphaeales</taxon>
        <taxon>Nymphaeaceae</taxon>
        <taxon>Nymphaea</taxon>
    </lineage>
</organism>
<dbReference type="PANTHER" id="PTHR33728">
    <property type="entry name" value="CTTNBP 2 AMINO-TERMINAL-LIKE PROTEIN"/>
    <property type="match status" value="1"/>
</dbReference>